<protein>
    <recommendedName>
        <fullName evidence="4">Transposase, Ptta/En/Spm, plant</fullName>
    </recommendedName>
</protein>
<feature type="compositionally biased region" description="Pro residues" evidence="1">
    <location>
        <begin position="333"/>
        <end position="342"/>
    </location>
</feature>
<dbReference type="Proteomes" id="UP001604336">
    <property type="component" value="Unassembled WGS sequence"/>
</dbReference>
<proteinExistence type="predicted"/>
<accession>A0ABD1RF91</accession>
<feature type="region of interest" description="Disordered" evidence="1">
    <location>
        <begin position="327"/>
        <end position="361"/>
    </location>
</feature>
<evidence type="ECO:0000313" key="3">
    <source>
        <dbReference type="Proteomes" id="UP001604336"/>
    </source>
</evidence>
<feature type="region of interest" description="Disordered" evidence="1">
    <location>
        <begin position="266"/>
        <end position="295"/>
    </location>
</feature>
<name>A0ABD1RF91_9LAMI</name>
<gene>
    <name evidence="2" type="ORF">Adt_31397</name>
</gene>
<reference evidence="3" key="1">
    <citation type="submission" date="2024-07" db="EMBL/GenBank/DDBJ databases">
        <title>Two chromosome-level genome assemblies of Korean endemic species Abeliophyllum distichum and Forsythia ovata (Oleaceae).</title>
        <authorList>
            <person name="Jang H."/>
        </authorList>
    </citation>
    <scope>NUCLEOTIDE SEQUENCE [LARGE SCALE GENOMIC DNA]</scope>
</reference>
<feature type="region of interest" description="Disordered" evidence="1">
    <location>
        <begin position="1"/>
        <end position="20"/>
    </location>
</feature>
<feature type="compositionally biased region" description="Low complexity" evidence="1">
    <location>
        <begin position="273"/>
        <end position="283"/>
    </location>
</feature>
<dbReference type="EMBL" id="JBFOLK010000009">
    <property type="protein sequence ID" value="KAL2486641.1"/>
    <property type="molecule type" value="Genomic_DNA"/>
</dbReference>
<evidence type="ECO:0008006" key="4">
    <source>
        <dbReference type="Google" id="ProtNLM"/>
    </source>
</evidence>
<evidence type="ECO:0000256" key="1">
    <source>
        <dbReference type="SAM" id="MobiDB-lite"/>
    </source>
</evidence>
<keyword evidence="3" id="KW-1185">Reference proteome</keyword>
<dbReference type="PANTHER" id="PTHR33499:SF11">
    <property type="entry name" value="NO APICAL MERISTEM-ASSOCIATED C-TERMINAL DOMAIN-CONTAINING PROTEIN"/>
    <property type="match status" value="1"/>
</dbReference>
<feature type="compositionally biased region" description="Basic and acidic residues" evidence="1">
    <location>
        <begin position="344"/>
        <end position="361"/>
    </location>
</feature>
<sequence>MADVLNYGGDGGDEPPHQNANRLQADCQTAPAAKKRGPSRSLHLVKMFQSNGKKPLPIDFDTKEGTYLPTGENQKYLSRVVGTHVRQFVHPYFDRWANVPEEQKARATSCVYEFFDVNPSRYSKADYKLIVDGIEDTAARRYRQYKADVNAYIRDKGTAVPYRGLTTDVWEKCIERSSSQKFKLFISYAYVYSGTPETLEWPSVIETFKVNHQRNGEWVNERAASDYEKMVEEREEQTQQASSSSMAVNENDVVLKVLGERRGHRRAVGRVLRGTSRSHSSTTRLRDQQSTSESIQATNALKSKMETYMQQMNEFITLLTSNLQSVMPGIQLPTPPPPPPLSPTHEEELDSSRDEDYLSDL</sequence>
<dbReference type="AlphaFoldDB" id="A0ABD1RF91"/>
<organism evidence="2 3">
    <name type="scientific">Abeliophyllum distichum</name>
    <dbReference type="NCBI Taxonomy" id="126358"/>
    <lineage>
        <taxon>Eukaryota</taxon>
        <taxon>Viridiplantae</taxon>
        <taxon>Streptophyta</taxon>
        <taxon>Embryophyta</taxon>
        <taxon>Tracheophyta</taxon>
        <taxon>Spermatophyta</taxon>
        <taxon>Magnoliopsida</taxon>
        <taxon>eudicotyledons</taxon>
        <taxon>Gunneridae</taxon>
        <taxon>Pentapetalae</taxon>
        <taxon>asterids</taxon>
        <taxon>lamiids</taxon>
        <taxon>Lamiales</taxon>
        <taxon>Oleaceae</taxon>
        <taxon>Forsythieae</taxon>
        <taxon>Abeliophyllum</taxon>
    </lineage>
</organism>
<dbReference type="PANTHER" id="PTHR33499">
    <property type="entry name" value="OS12G0282400 PROTEIN-RELATED"/>
    <property type="match status" value="1"/>
</dbReference>
<evidence type="ECO:0000313" key="2">
    <source>
        <dbReference type="EMBL" id="KAL2486641.1"/>
    </source>
</evidence>
<comment type="caution">
    <text evidence="2">The sequence shown here is derived from an EMBL/GenBank/DDBJ whole genome shotgun (WGS) entry which is preliminary data.</text>
</comment>